<evidence type="ECO:0000256" key="1">
    <source>
        <dbReference type="SAM" id="Phobius"/>
    </source>
</evidence>
<keyword evidence="1" id="KW-1133">Transmembrane helix</keyword>
<evidence type="ECO:0000259" key="2">
    <source>
        <dbReference type="PROSITE" id="PS50943"/>
    </source>
</evidence>
<keyword evidence="4" id="KW-1185">Reference proteome</keyword>
<dbReference type="OrthoDB" id="9790252at2"/>
<dbReference type="AlphaFoldDB" id="J3YTH3"/>
<proteinExistence type="predicted"/>
<dbReference type="SUPFAM" id="SSF47413">
    <property type="entry name" value="lambda repressor-like DNA-binding domains"/>
    <property type="match status" value="1"/>
</dbReference>
<dbReference type="RefSeq" id="WP_014889055.1">
    <property type="nucleotide sequence ID" value="NC_018420.1"/>
</dbReference>
<feature type="domain" description="HTH cro/C1-type" evidence="2">
    <location>
        <begin position="18"/>
        <end position="57"/>
    </location>
</feature>
<dbReference type="STRING" id="134287.A35E_00466"/>
<dbReference type="InterPro" id="IPR001387">
    <property type="entry name" value="Cro/C1-type_HTH"/>
</dbReference>
<dbReference type="GO" id="GO:0003677">
    <property type="term" value="F:DNA binding"/>
    <property type="evidence" value="ECO:0007669"/>
    <property type="project" value="InterPro"/>
</dbReference>
<dbReference type="Proteomes" id="UP000003937">
    <property type="component" value="Chromosome"/>
</dbReference>
<keyword evidence="1" id="KW-0472">Membrane</keyword>
<dbReference type="HOGENOM" id="CLU_047530_5_0_6"/>
<dbReference type="InterPro" id="IPR010982">
    <property type="entry name" value="Lambda_DNA-bd_dom_sf"/>
</dbReference>
<dbReference type="Pfam" id="PF13413">
    <property type="entry name" value="HTH_25"/>
    <property type="match status" value="1"/>
</dbReference>
<feature type="transmembrane region" description="Helical" evidence="1">
    <location>
        <begin position="111"/>
        <end position="132"/>
    </location>
</feature>
<dbReference type="PANTHER" id="PTHR34475">
    <property type="match status" value="1"/>
</dbReference>
<evidence type="ECO:0000313" key="3">
    <source>
        <dbReference type="EMBL" id="AFP85758.1"/>
    </source>
</evidence>
<dbReference type="PATRIC" id="fig|134287.3.peg.441"/>
<reference evidence="3 4" key="1">
    <citation type="journal article" date="2012" name="Mol. Biol. Evol.">
        <title>Genome reduction and co-evolution between the primary and secondary bacterial symbionts of psyllids.</title>
        <authorList>
            <person name="Sloan D.B."/>
            <person name="Moran N.A."/>
        </authorList>
    </citation>
    <scope>NUCLEOTIDE SEQUENCE [LARGE SCALE GENOMIC DNA]</scope>
    <source>
        <strain evidence="3">Hcub_S</strain>
    </source>
</reference>
<dbReference type="KEGG" id="sehc:A35E_00466"/>
<organism evidence="3 4">
    <name type="scientific">secondary endosymbiont of Heteropsylla cubana</name>
    <dbReference type="NCBI Taxonomy" id="134287"/>
    <lineage>
        <taxon>Bacteria</taxon>
        <taxon>Pseudomonadati</taxon>
        <taxon>Pseudomonadota</taxon>
        <taxon>Gammaproteobacteria</taxon>
        <taxon>Enterobacterales</taxon>
        <taxon>Enterobacteriaceae</taxon>
        <taxon>aphid secondary symbionts</taxon>
    </lineage>
</organism>
<accession>J3YTH3</accession>
<dbReference type="EMBL" id="CP003547">
    <property type="protein sequence ID" value="AFP85758.1"/>
    <property type="molecule type" value="Genomic_DNA"/>
</dbReference>
<name>J3YTH3_9ENTR</name>
<gene>
    <name evidence="3" type="ORF">A35E_00466</name>
</gene>
<protein>
    <recommendedName>
        <fullName evidence="2">HTH cro/C1-type domain-containing protein</fullName>
    </recommendedName>
</protein>
<dbReference type="PROSITE" id="PS50943">
    <property type="entry name" value="HTH_CROC1"/>
    <property type="match status" value="1"/>
</dbReference>
<dbReference type="InterPro" id="IPR050400">
    <property type="entry name" value="Bact_Cytoskel_RodZ"/>
</dbReference>
<dbReference type="PANTHER" id="PTHR34475:SF1">
    <property type="entry name" value="CYTOSKELETON PROTEIN RODZ"/>
    <property type="match status" value="1"/>
</dbReference>
<dbReference type="CDD" id="cd00093">
    <property type="entry name" value="HTH_XRE"/>
    <property type="match status" value="1"/>
</dbReference>
<sequence>MKTEVLQDTPPITTGGRLRRAREGMGLSQQVIAERLCLKLSTIRDIEDDQVNPNLSTTFLRGYIRSYARLVHLSEEELTPIITKQYPIQLSKIEPRKCFLFRKTTRKHENWLMNFIWIVLFIVICFMASWWLKNYQEQPDTANITTQSSCYFVEIKSCQQSQEQMI</sequence>
<dbReference type="Gene3D" id="1.10.260.40">
    <property type="entry name" value="lambda repressor-like DNA-binding domains"/>
    <property type="match status" value="1"/>
</dbReference>
<evidence type="ECO:0000313" key="4">
    <source>
        <dbReference type="Proteomes" id="UP000003937"/>
    </source>
</evidence>
<keyword evidence="1" id="KW-0812">Transmembrane</keyword>